<keyword evidence="4" id="KW-1185">Reference proteome</keyword>
<feature type="compositionally biased region" description="Polar residues" evidence="1">
    <location>
        <begin position="127"/>
        <end position="144"/>
    </location>
</feature>
<evidence type="ECO:0000313" key="3">
    <source>
        <dbReference type="EMBL" id="CAD5121673.1"/>
    </source>
</evidence>
<feature type="compositionally biased region" description="Low complexity" evidence="1">
    <location>
        <begin position="34"/>
        <end position="48"/>
    </location>
</feature>
<evidence type="ECO:0000256" key="2">
    <source>
        <dbReference type="SAM" id="SignalP"/>
    </source>
</evidence>
<reference evidence="3 4" key="1">
    <citation type="submission" date="2020-08" db="EMBL/GenBank/DDBJ databases">
        <authorList>
            <person name="Hejnol A."/>
        </authorList>
    </citation>
    <scope>NUCLEOTIDE SEQUENCE [LARGE SCALE GENOMIC DNA]</scope>
</reference>
<feature type="region of interest" description="Disordered" evidence="1">
    <location>
        <begin position="34"/>
        <end position="57"/>
    </location>
</feature>
<sequence>MLVAWFLILIFLAKLQWREGSILREDFMLQHYTSHSPSSPKAPKASTTNNQASNKRSSASLDFVPLHVTAPSGSTSTLKACPLHGEGATFIFNSELADYLVEDTSIHPYELGRRRISTNLPVLNEVTSEGATEQASDNGSQKGGDSSAPHSILELAGPSSSGRNSCTSDSSNKRRKSSGTVKAFMVEKRSPVKKRASVPAAILAETVEGGLSKGIQSADDSGNEKIKRSYSDDFTAVSNDTMKMLLMKKAMGYKDDGLTELTSNSARTHKTSTSSGKKSEFITVLEPTIESEQINMSETEM</sequence>
<keyword evidence="2" id="KW-0732">Signal</keyword>
<feature type="region of interest" description="Disordered" evidence="1">
    <location>
        <begin position="127"/>
        <end position="190"/>
    </location>
</feature>
<comment type="caution">
    <text evidence="3">The sequence shown here is derived from an EMBL/GenBank/DDBJ whole genome shotgun (WGS) entry which is preliminary data.</text>
</comment>
<dbReference type="Proteomes" id="UP000549394">
    <property type="component" value="Unassembled WGS sequence"/>
</dbReference>
<evidence type="ECO:0000256" key="1">
    <source>
        <dbReference type="SAM" id="MobiDB-lite"/>
    </source>
</evidence>
<organism evidence="3 4">
    <name type="scientific">Dimorphilus gyrociliatus</name>
    <dbReference type="NCBI Taxonomy" id="2664684"/>
    <lineage>
        <taxon>Eukaryota</taxon>
        <taxon>Metazoa</taxon>
        <taxon>Spiralia</taxon>
        <taxon>Lophotrochozoa</taxon>
        <taxon>Annelida</taxon>
        <taxon>Polychaeta</taxon>
        <taxon>Polychaeta incertae sedis</taxon>
        <taxon>Dinophilidae</taxon>
        <taxon>Dimorphilus</taxon>
    </lineage>
</organism>
<feature type="compositionally biased region" description="Polar residues" evidence="1">
    <location>
        <begin position="158"/>
        <end position="170"/>
    </location>
</feature>
<gene>
    <name evidence="3" type="ORF">DGYR_LOCUS9593</name>
</gene>
<dbReference type="EMBL" id="CAJFCJ010000014">
    <property type="protein sequence ID" value="CAD5121673.1"/>
    <property type="molecule type" value="Genomic_DNA"/>
</dbReference>
<evidence type="ECO:0000313" key="4">
    <source>
        <dbReference type="Proteomes" id="UP000549394"/>
    </source>
</evidence>
<accession>A0A7I8W0S3</accession>
<name>A0A7I8W0S3_9ANNE</name>
<dbReference type="AlphaFoldDB" id="A0A7I8W0S3"/>
<proteinExistence type="predicted"/>
<protein>
    <submittedName>
        <fullName evidence="3">Uncharacterized protein</fullName>
    </submittedName>
</protein>
<feature type="signal peptide" evidence="2">
    <location>
        <begin position="1"/>
        <end position="20"/>
    </location>
</feature>
<feature type="chain" id="PRO_5029818109" evidence="2">
    <location>
        <begin position="21"/>
        <end position="301"/>
    </location>
</feature>